<dbReference type="EMBL" id="QPIZ01000011">
    <property type="protein sequence ID" value="RCW34573.1"/>
    <property type="molecule type" value="Genomic_DNA"/>
</dbReference>
<dbReference type="PIRSF" id="PIRSF006593">
    <property type="entry name" value="UCP006593"/>
    <property type="match status" value="1"/>
</dbReference>
<dbReference type="Gene3D" id="1.10.285.20">
    <property type="entry name" value="Uncharacterised protein PF01937, DUF89, domain 2"/>
    <property type="match status" value="1"/>
</dbReference>
<dbReference type="InterPro" id="IPR036075">
    <property type="entry name" value="ARMT-1-like_metal-bd_sf"/>
</dbReference>
<dbReference type="Pfam" id="PF01937">
    <property type="entry name" value="ARMT1-like_dom"/>
    <property type="match status" value="1"/>
</dbReference>
<dbReference type="InterPro" id="IPR002791">
    <property type="entry name" value="ARMT1-like_metal-bd"/>
</dbReference>
<dbReference type="AlphaFoldDB" id="A0A368V195"/>
<organism evidence="2 3">
    <name type="scientific">Marinilabilia salmonicolor</name>
    <dbReference type="NCBI Taxonomy" id="989"/>
    <lineage>
        <taxon>Bacteria</taxon>
        <taxon>Pseudomonadati</taxon>
        <taxon>Bacteroidota</taxon>
        <taxon>Bacteroidia</taxon>
        <taxon>Marinilabiliales</taxon>
        <taxon>Marinilabiliaceae</taxon>
        <taxon>Marinilabilia</taxon>
    </lineage>
</organism>
<reference evidence="2 3" key="1">
    <citation type="submission" date="2018-07" db="EMBL/GenBank/DDBJ databases">
        <title>Freshwater and sediment microbial communities from various areas in North America, analyzing microbe dynamics in response to fracking.</title>
        <authorList>
            <person name="Lamendella R."/>
        </authorList>
    </citation>
    <scope>NUCLEOTIDE SEQUENCE [LARGE SCALE GENOMIC DNA]</scope>
    <source>
        <strain evidence="2 3">160A</strain>
    </source>
</reference>
<protein>
    <recommendedName>
        <fullName evidence="1">Damage-control phosphatase ARMT1-like metal-binding domain-containing protein</fullName>
    </recommendedName>
</protein>
<dbReference type="Gene3D" id="3.40.50.10880">
    <property type="entry name" value="Uncharacterised protein PF01937, DUF89, domain 3"/>
    <property type="match status" value="1"/>
</dbReference>
<name>A0A368V195_9BACT</name>
<evidence type="ECO:0000313" key="2">
    <source>
        <dbReference type="EMBL" id="RCW34573.1"/>
    </source>
</evidence>
<proteinExistence type="predicted"/>
<keyword evidence="3" id="KW-1185">Reference proteome</keyword>
<comment type="caution">
    <text evidence="2">The sequence shown here is derived from an EMBL/GenBank/DDBJ whole genome shotgun (WGS) entry which is preliminary data.</text>
</comment>
<feature type="domain" description="Damage-control phosphatase ARMT1-like metal-binding" evidence="1">
    <location>
        <begin position="4"/>
        <end position="274"/>
    </location>
</feature>
<dbReference type="SUPFAM" id="SSF111321">
    <property type="entry name" value="AF1104-like"/>
    <property type="match status" value="1"/>
</dbReference>
<dbReference type="InterPro" id="IPR014444">
    <property type="entry name" value="PH1575-like"/>
</dbReference>
<evidence type="ECO:0000313" key="3">
    <source>
        <dbReference type="Proteomes" id="UP000252733"/>
    </source>
</evidence>
<evidence type="ECO:0000259" key="1">
    <source>
        <dbReference type="Pfam" id="PF01937"/>
    </source>
</evidence>
<gene>
    <name evidence="2" type="ORF">DFO77_11174</name>
</gene>
<dbReference type="RefSeq" id="WP_114437051.1">
    <property type="nucleotide sequence ID" value="NZ_QPIZ01000011.1"/>
</dbReference>
<sequence>MIDVNCVPCLRKQATRLFEKYKIAEERQIVLKGVFEDFLQNDGLNQPSPLSTQFLNKLVREETGINDLYFEEKEFYNKVLLDRYEQLKNDVLSSDNPLKTALRYALAGNIIDFGPPHKFDLDSTFSEALDKKIGIDHSDELFRDLEVARTVLYLGDNAGEIVTDKLFIETLNHPNVVFAVRGNPVLNDVTVYEAEAVGMHEVARVVDNGFDAPSTLTDYCSAEFLEIFNKADVIISKGQGNFEGLYGQVDHKKLYFLFMVKCDEIAKATGRLKNEAVVLKNE</sequence>
<accession>A0A368V195</accession>
<dbReference type="Proteomes" id="UP000252733">
    <property type="component" value="Unassembled WGS sequence"/>
</dbReference>